<sequence>MFNRKSLFSLMTVFAITITSIFMGGQTASANTLQGNFNDQVNSNYDVQLVKSQKDYQKIRFVNKETGEEEFLEYTKTSEGESYKSIKGGKVQTFHREGNTIYKDDKVFDQLRPENKLHQPVAAAKASSWRKAATFKKSSSTDVNSVSATAGILASVVGGPATGVVVTMASFIVSEKIRTVYYKITQYMSTKTQCLAKNVTRVYKYSNYTGYIGTKTHKFYYCRPY</sequence>
<proteinExistence type="predicted"/>
<keyword evidence="1" id="KW-0732">Signal</keyword>
<dbReference type="AlphaFoldDB" id="A0A2K9J509"/>
<evidence type="ECO:0000256" key="1">
    <source>
        <dbReference type="SAM" id="SignalP"/>
    </source>
</evidence>
<reference evidence="3" key="1">
    <citation type="submission" date="2016-11" db="EMBL/GenBank/DDBJ databases">
        <title>Complete genome sequence of Virgibacillus pantothenticus 21D, a halophilic bacterium isolated from the deep hypersaline anoxic basin Discovery in the Mediterranean Sea.</title>
        <authorList>
            <person name="Zeaiter Z."/>
            <person name="Booth J.M."/>
            <person name="Prosdocimi E.M."/>
            <person name="Mapelli F."/>
            <person name="Fusi M."/>
            <person name="Daffonchio D."/>
            <person name="Borin S."/>
            <person name="Crotti E."/>
        </authorList>
    </citation>
    <scope>NUCLEOTIDE SEQUENCE [LARGE SCALE GENOMIC DNA]</scope>
    <source>
        <strain evidence="3">21D</strain>
    </source>
</reference>
<evidence type="ECO:0000313" key="2">
    <source>
        <dbReference type="EMBL" id="AUJ27019.1"/>
    </source>
</evidence>
<feature type="signal peptide" evidence="1">
    <location>
        <begin position="1"/>
        <end position="24"/>
    </location>
</feature>
<organism evidence="2 3">
    <name type="scientific">Virgibacillus dokdonensis</name>
    <dbReference type="NCBI Taxonomy" id="302167"/>
    <lineage>
        <taxon>Bacteria</taxon>
        <taxon>Bacillati</taxon>
        <taxon>Bacillota</taxon>
        <taxon>Bacilli</taxon>
        <taxon>Bacillales</taxon>
        <taxon>Bacillaceae</taxon>
        <taxon>Virgibacillus</taxon>
    </lineage>
</organism>
<evidence type="ECO:0000313" key="3">
    <source>
        <dbReference type="Proteomes" id="UP000234237"/>
    </source>
</evidence>
<accession>A0A2K9J509</accession>
<dbReference type="EMBL" id="CP018622">
    <property type="protein sequence ID" value="AUJ27019.1"/>
    <property type="molecule type" value="Genomic_DNA"/>
</dbReference>
<name>A0A2K9J509_9BACI</name>
<dbReference type="KEGG" id="vpn:A21D_03985"/>
<dbReference type="Proteomes" id="UP000234237">
    <property type="component" value="Chromosome"/>
</dbReference>
<feature type="chain" id="PRO_5038741957" evidence="1">
    <location>
        <begin position="25"/>
        <end position="225"/>
    </location>
</feature>
<gene>
    <name evidence="2" type="ORF">A21D_03985</name>
</gene>
<protein>
    <submittedName>
        <fullName evidence="2">Uncharacterized protein</fullName>
    </submittedName>
</protein>
<dbReference type="RefSeq" id="WP_101934157.1">
    <property type="nucleotide sequence ID" value="NZ_CP018622.1"/>
</dbReference>